<accession>A0A9X9X0H0</accession>
<name>A0A9X9X0H0_9PROT</name>
<dbReference type="SUPFAM" id="SSF46785">
    <property type="entry name" value="Winged helix' DNA-binding domain"/>
    <property type="match status" value="1"/>
</dbReference>
<dbReference type="GO" id="GO:0032993">
    <property type="term" value="C:protein-DNA complex"/>
    <property type="evidence" value="ECO:0007669"/>
    <property type="project" value="TreeGrafter"/>
</dbReference>
<keyword evidence="3" id="KW-0238">DNA-binding</keyword>
<dbReference type="InterPro" id="IPR036388">
    <property type="entry name" value="WH-like_DNA-bd_sf"/>
</dbReference>
<keyword evidence="4" id="KW-0804">Transcription</keyword>
<reference evidence="6" key="1">
    <citation type="submission" date="2020-01" db="EMBL/GenBank/DDBJ databases">
        <authorList>
            <person name="Rat A."/>
        </authorList>
    </citation>
    <scope>NUCLEOTIDE SEQUENCE</scope>
    <source>
        <strain evidence="6">LMG 31231</strain>
    </source>
</reference>
<evidence type="ECO:0000256" key="3">
    <source>
        <dbReference type="ARBA" id="ARBA00023125"/>
    </source>
</evidence>
<dbReference type="RefSeq" id="WP_211863315.1">
    <property type="nucleotide sequence ID" value="NZ_JAAEDM010000053.1"/>
</dbReference>
<dbReference type="Proteomes" id="UP001138751">
    <property type="component" value="Unassembled WGS sequence"/>
</dbReference>
<gene>
    <name evidence="6" type="ORF">GXW76_17090</name>
</gene>
<evidence type="ECO:0000313" key="6">
    <source>
        <dbReference type="EMBL" id="MBR0672899.1"/>
    </source>
</evidence>
<dbReference type="Gene3D" id="3.40.190.10">
    <property type="entry name" value="Periplasmic binding protein-like II"/>
    <property type="match status" value="2"/>
</dbReference>
<evidence type="ECO:0000256" key="2">
    <source>
        <dbReference type="ARBA" id="ARBA00023015"/>
    </source>
</evidence>
<evidence type="ECO:0000259" key="5">
    <source>
        <dbReference type="PROSITE" id="PS50931"/>
    </source>
</evidence>
<protein>
    <submittedName>
        <fullName evidence="6">LysR family transcriptional regulator</fullName>
    </submittedName>
</protein>
<dbReference type="GO" id="GO:0003700">
    <property type="term" value="F:DNA-binding transcription factor activity"/>
    <property type="evidence" value="ECO:0007669"/>
    <property type="project" value="InterPro"/>
</dbReference>
<dbReference type="FunFam" id="1.10.10.10:FF:000001">
    <property type="entry name" value="LysR family transcriptional regulator"/>
    <property type="match status" value="1"/>
</dbReference>
<dbReference type="AlphaFoldDB" id="A0A9X9X0H0"/>
<comment type="similarity">
    <text evidence="1">Belongs to the LysR transcriptional regulatory family.</text>
</comment>
<organism evidence="6 7">
    <name type="scientific">Neoroseomonas soli</name>
    <dbReference type="NCBI Taxonomy" id="1081025"/>
    <lineage>
        <taxon>Bacteria</taxon>
        <taxon>Pseudomonadati</taxon>
        <taxon>Pseudomonadota</taxon>
        <taxon>Alphaproteobacteria</taxon>
        <taxon>Acetobacterales</taxon>
        <taxon>Acetobacteraceae</taxon>
        <taxon>Neoroseomonas</taxon>
    </lineage>
</organism>
<dbReference type="InterPro" id="IPR000847">
    <property type="entry name" value="LysR_HTH_N"/>
</dbReference>
<dbReference type="InterPro" id="IPR005119">
    <property type="entry name" value="LysR_subst-bd"/>
</dbReference>
<dbReference type="CDD" id="cd05466">
    <property type="entry name" value="PBP2_LTTR_substrate"/>
    <property type="match status" value="1"/>
</dbReference>
<keyword evidence="2" id="KW-0805">Transcription regulation</keyword>
<keyword evidence="7" id="KW-1185">Reference proteome</keyword>
<dbReference type="PANTHER" id="PTHR30346">
    <property type="entry name" value="TRANSCRIPTIONAL DUAL REGULATOR HCAR-RELATED"/>
    <property type="match status" value="1"/>
</dbReference>
<evidence type="ECO:0000256" key="1">
    <source>
        <dbReference type="ARBA" id="ARBA00009437"/>
    </source>
</evidence>
<reference evidence="6" key="2">
    <citation type="journal article" date="2021" name="Syst. Appl. Microbiol.">
        <title>Roseomonas hellenica sp. nov., isolated from roots of wild-growing Alkanna tinctoria.</title>
        <authorList>
            <person name="Rat A."/>
            <person name="Naranjo H.D."/>
            <person name="Lebbe L."/>
            <person name="Cnockaert M."/>
            <person name="Krigas N."/>
            <person name="Grigoriadou K."/>
            <person name="Maloupa E."/>
            <person name="Willems A."/>
        </authorList>
    </citation>
    <scope>NUCLEOTIDE SEQUENCE</scope>
    <source>
        <strain evidence="6">LMG 31231</strain>
    </source>
</reference>
<dbReference type="Pfam" id="PF00126">
    <property type="entry name" value="HTH_1"/>
    <property type="match status" value="1"/>
</dbReference>
<dbReference type="PROSITE" id="PS50931">
    <property type="entry name" value="HTH_LYSR"/>
    <property type="match status" value="1"/>
</dbReference>
<dbReference type="EMBL" id="JAAEDM010000053">
    <property type="protein sequence ID" value="MBR0672899.1"/>
    <property type="molecule type" value="Genomic_DNA"/>
</dbReference>
<evidence type="ECO:0000256" key="4">
    <source>
        <dbReference type="ARBA" id="ARBA00023163"/>
    </source>
</evidence>
<sequence>MELHEIRYFLAVCRTLNFTRAAEQCHVSQPALTRAIQKIEGELGGLLFSRERGNTHLTELGRLMQPHLEEVMARTQAARDTAFRFLRLESAHLRLGVMCTISPMRFVGFLNRFRADHPGIELTLSESVPPRLAESLVRGEIDVAVMAQPGAYDDGLRAEPLYRERFVLACPTGHPFERRNIVAMRDMDGQIYLQRVNCEFRDQLRERCEAAGAHIVRSYRSEREDWIQTMVAAGMGVCFIPEFSATHPGLVLRRVEEPEVTREICVVTVAGRRWSAPLASFVTAIRRYQWPTADSGDLARRADGTAASPAAEG</sequence>
<dbReference type="SUPFAM" id="SSF53850">
    <property type="entry name" value="Periplasmic binding protein-like II"/>
    <property type="match status" value="1"/>
</dbReference>
<dbReference type="Pfam" id="PF03466">
    <property type="entry name" value="LysR_substrate"/>
    <property type="match status" value="1"/>
</dbReference>
<feature type="domain" description="HTH lysR-type" evidence="5">
    <location>
        <begin position="1"/>
        <end position="58"/>
    </location>
</feature>
<dbReference type="PANTHER" id="PTHR30346:SF28">
    <property type="entry name" value="HTH-TYPE TRANSCRIPTIONAL REGULATOR CYNR"/>
    <property type="match status" value="1"/>
</dbReference>
<dbReference type="Gene3D" id="1.10.10.10">
    <property type="entry name" value="Winged helix-like DNA-binding domain superfamily/Winged helix DNA-binding domain"/>
    <property type="match status" value="1"/>
</dbReference>
<dbReference type="InterPro" id="IPR036390">
    <property type="entry name" value="WH_DNA-bd_sf"/>
</dbReference>
<comment type="caution">
    <text evidence="6">The sequence shown here is derived from an EMBL/GenBank/DDBJ whole genome shotgun (WGS) entry which is preliminary data.</text>
</comment>
<proteinExistence type="inferred from homology"/>
<dbReference type="PRINTS" id="PR00039">
    <property type="entry name" value="HTHLYSR"/>
</dbReference>
<dbReference type="GO" id="GO:0003677">
    <property type="term" value="F:DNA binding"/>
    <property type="evidence" value="ECO:0007669"/>
    <property type="project" value="UniProtKB-KW"/>
</dbReference>
<evidence type="ECO:0000313" key="7">
    <source>
        <dbReference type="Proteomes" id="UP001138751"/>
    </source>
</evidence>